<accession>A0AAW1IA18</accession>
<comment type="caution">
    <text evidence="1">The sequence shown here is derived from an EMBL/GenBank/DDBJ whole genome shotgun (WGS) entry which is preliminary data.</text>
</comment>
<dbReference type="Proteomes" id="UP001458880">
    <property type="component" value="Unassembled WGS sequence"/>
</dbReference>
<sequence length="112" mass="13012">MVIIGINDDAVREKLLQRESDTLEKAIECCILTEAARHQLEDMKIKKEIDAIGKRRMDRQKYSARSTVREYTTSQKNIIKNCTKCGGHHMLNKCPAFGKICLNCKKFFWKSF</sequence>
<keyword evidence="2" id="KW-1185">Reference proteome</keyword>
<dbReference type="AlphaFoldDB" id="A0AAW1IA18"/>
<reference evidence="1 2" key="1">
    <citation type="journal article" date="2024" name="BMC Genomics">
        <title>De novo assembly and annotation of Popillia japonica's genome with initial clues to its potential as an invasive pest.</title>
        <authorList>
            <person name="Cucini C."/>
            <person name="Boschi S."/>
            <person name="Funari R."/>
            <person name="Cardaioli E."/>
            <person name="Iannotti N."/>
            <person name="Marturano G."/>
            <person name="Paoli F."/>
            <person name="Bruttini M."/>
            <person name="Carapelli A."/>
            <person name="Frati F."/>
            <person name="Nardi F."/>
        </authorList>
    </citation>
    <scope>NUCLEOTIDE SEQUENCE [LARGE SCALE GENOMIC DNA]</scope>
    <source>
        <strain evidence="1">DMR45628</strain>
    </source>
</reference>
<organism evidence="1 2">
    <name type="scientific">Popillia japonica</name>
    <name type="common">Japanese beetle</name>
    <dbReference type="NCBI Taxonomy" id="7064"/>
    <lineage>
        <taxon>Eukaryota</taxon>
        <taxon>Metazoa</taxon>
        <taxon>Ecdysozoa</taxon>
        <taxon>Arthropoda</taxon>
        <taxon>Hexapoda</taxon>
        <taxon>Insecta</taxon>
        <taxon>Pterygota</taxon>
        <taxon>Neoptera</taxon>
        <taxon>Endopterygota</taxon>
        <taxon>Coleoptera</taxon>
        <taxon>Polyphaga</taxon>
        <taxon>Scarabaeiformia</taxon>
        <taxon>Scarabaeidae</taxon>
        <taxon>Rutelinae</taxon>
        <taxon>Popillia</taxon>
    </lineage>
</organism>
<evidence type="ECO:0000313" key="2">
    <source>
        <dbReference type="Proteomes" id="UP001458880"/>
    </source>
</evidence>
<dbReference type="EMBL" id="JASPKY010000715">
    <property type="protein sequence ID" value="KAK9686305.1"/>
    <property type="molecule type" value="Genomic_DNA"/>
</dbReference>
<protein>
    <submittedName>
        <fullName evidence="1">Uncharacterized protein</fullName>
    </submittedName>
</protein>
<gene>
    <name evidence="1" type="ORF">QE152_g37290</name>
</gene>
<name>A0AAW1IA18_POPJA</name>
<proteinExistence type="predicted"/>
<evidence type="ECO:0000313" key="1">
    <source>
        <dbReference type="EMBL" id="KAK9686305.1"/>
    </source>
</evidence>